<evidence type="ECO:0000259" key="4">
    <source>
        <dbReference type="PROSITE" id="PS50110"/>
    </source>
</evidence>
<dbReference type="OrthoDB" id="9774865at2"/>
<dbReference type="InterPro" id="IPR001789">
    <property type="entry name" value="Sig_transdc_resp-reg_receiver"/>
</dbReference>
<evidence type="ECO:0000259" key="5">
    <source>
        <dbReference type="PROSITE" id="PS50930"/>
    </source>
</evidence>
<dbReference type="InterPro" id="IPR007492">
    <property type="entry name" value="LytTR_DNA-bd_dom"/>
</dbReference>
<dbReference type="AlphaFoldDB" id="A0A1M6ZBF9"/>
<evidence type="ECO:0000256" key="1">
    <source>
        <dbReference type="ARBA" id="ARBA00018672"/>
    </source>
</evidence>
<gene>
    <name evidence="6" type="ORF">SAMN02745136_04539</name>
</gene>
<dbReference type="PROSITE" id="PS50930">
    <property type="entry name" value="HTH_LYTTR"/>
    <property type="match status" value="1"/>
</dbReference>
<dbReference type="STRING" id="1121322.SAMN02745136_04539"/>
<accession>A0A1M6ZBF9</accession>
<dbReference type="Pfam" id="PF00072">
    <property type="entry name" value="Response_reg"/>
    <property type="match status" value="1"/>
</dbReference>
<evidence type="ECO:0000256" key="2">
    <source>
        <dbReference type="ARBA" id="ARBA00024867"/>
    </source>
</evidence>
<dbReference type="SMART" id="SM00850">
    <property type="entry name" value="LytTR"/>
    <property type="match status" value="1"/>
</dbReference>
<feature type="domain" description="Response regulatory" evidence="4">
    <location>
        <begin position="3"/>
        <end position="122"/>
    </location>
</feature>
<organism evidence="6 7">
    <name type="scientific">Anaerocolumna jejuensis DSM 15929</name>
    <dbReference type="NCBI Taxonomy" id="1121322"/>
    <lineage>
        <taxon>Bacteria</taxon>
        <taxon>Bacillati</taxon>
        <taxon>Bacillota</taxon>
        <taxon>Clostridia</taxon>
        <taxon>Lachnospirales</taxon>
        <taxon>Lachnospiraceae</taxon>
        <taxon>Anaerocolumna</taxon>
    </lineage>
</organism>
<dbReference type="GO" id="GO:0003677">
    <property type="term" value="F:DNA binding"/>
    <property type="evidence" value="ECO:0007669"/>
    <property type="project" value="InterPro"/>
</dbReference>
<reference evidence="6 7" key="1">
    <citation type="submission" date="2016-11" db="EMBL/GenBank/DDBJ databases">
        <authorList>
            <person name="Jaros S."/>
            <person name="Januszkiewicz K."/>
            <person name="Wedrychowicz H."/>
        </authorList>
    </citation>
    <scope>NUCLEOTIDE SEQUENCE [LARGE SCALE GENOMIC DNA]</scope>
    <source>
        <strain evidence="6 7">DSM 15929</strain>
    </source>
</reference>
<evidence type="ECO:0000313" key="6">
    <source>
        <dbReference type="EMBL" id="SHL27812.1"/>
    </source>
</evidence>
<feature type="modified residue" description="4-aspartylphosphate" evidence="3">
    <location>
        <position position="59"/>
    </location>
</feature>
<dbReference type="Gene3D" id="3.40.50.2300">
    <property type="match status" value="1"/>
</dbReference>
<dbReference type="Proteomes" id="UP000184386">
    <property type="component" value="Unassembled WGS sequence"/>
</dbReference>
<dbReference type="InterPro" id="IPR011006">
    <property type="entry name" value="CheY-like_superfamily"/>
</dbReference>
<keyword evidence="7" id="KW-1185">Reference proteome</keyword>
<sequence length="241" mass="28401">MYRIAVCDDERHFRELIKELILKYMGKLNLECEVELFHSGKELIGMGFKIVRFQVVFLDISMEGLNGIEAAQKIREISSEIYLVFVTAYFNYALEGYRVDAVRYLLKDNTNFENTMHECLDAIIEKMNYKIIKKHFSFVEGEKDLLLERILYIESRLHKLEFYVVGEKTKTYSLYDTLNKQEKILGEYGFVRIHQSYLVNLKYLYKVSGYRAVLNNGIELPIPKSRYKSVKNAFIAYKGEV</sequence>
<feature type="domain" description="HTH LytTR-type" evidence="5">
    <location>
        <begin position="150"/>
        <end position="236"/>
    </location>
</feature>
<dbReference type="PANTHER" id="PTHR37299">
    <property type="entry name" value="TRANSCRIPTIONAL REGULATOR-RELATED"/>
    <property type="match status" value="1"/>
</dbReference>
<dbReference type="InterPro" id="IPR046947">
    <property type="entry name" value="LytR-like"/>
</dbReference>
<dbReference type="PANTHER" id="PTHR37299:SF1">
    <property type="entry name" value="STAGE 0 SPORULATION PROTEIN A HOMOLOG"/>
    <property type="match status" value="1"/>
</dbReference>
<evidence type="ECO:0000313" key="7">
    <source>
        <dbReference type="Proteomes" id="UP000184386"/>
    </source>
</evidence>
<dbReference type="Gene3D" id="2.40.50.1020">
    <property type="entry name" value="LytTr DNA-binding domain"/>
    <property type="match status" value="1"/>
</dbReference>
<dbReference type="Pfam" id="PF04397">
    <property type="entry name" value="LytTR"/>
    <property type="match status" value="1"/>
</dbReference>
<dbReference type="GO" id="GO:0000156">
    <property type="term" value="F:phosphorelay response regulator activity"/>
    <property type="evidence" value="ECO:0007669"/>
    <property type="project" value="InterPro"/>
</dbReference>
<dbReference type="PROSITE" id="PS50110">
    <property type="entry name" value="RESPONSE_REGULATORY"/>
    <property type="match status" value="1"/>
</dbReference>
<proteinExistence type="predicted"/>
<dbReference type="EMBL" id="FRAC01000028">
    <property type="protein sequence ID" value="SHL27812.1"/>
    <property type="molecule type" value="Genomic_DNA"/>
</dbReference>
<protein>
    <recommendedName>
        <fullName evidence="1">Stage 0 sporulation protein A homolog</fullName>
    </recommendedName>
</protein>
<comment type="function">
    <text evidence="2">May play the central regulatory role in sporulation. It may be an element of the effector pathway responsible for the activation of sporulation genes in response to nutritional stress. Spo0A may act in concert with spo0H (a sigma factor) to control the expression of some genes that are critical to the sporulation process.</text>
</comment>
<name>A0A1M6ZBF9_9FIRM</name>
<dbReference type="RefSeq" id="WP_073279318.1">
    <property type="nucleotide sequence ID" value="NZ_FRAC01000028.1"/>
</dbReference>
<keyword evidence="3" id="KW-0597">Phosphoprotein</keyword>
<dbReference type="SMART" id="SM00448">
    <property type="entry name" value="REC"/>
    <property type="match status" value="1"/>
</dbReference>
<evidence type="ECO:0000256" key="3">
    <source>
        <dbReference type="PROSITE-ProRule" id="PRU00169"/>
    </source>
</evidence>
<dbReference type="SUPFAM" id="SSF52172">
    <property type="entry name" value="CheY-like"/>
    <property type="match status" value="1"/>
</dbReference>